<evidence type="ECO:0000256" key="1">
    <source>
        <dbReference type="SAM" id="MobiDB-lite"/>
    </source>
</evidence>
<accession>A0A093VYP8</accession>
<feature type="compositionally biased region" description="Low complexity" evidence="1">
    <location>
        <begin position="38"/>
        <end position="49"/>
    </location>
</feature>
<reference evidence="2" key="2">
    <citation type="journal article" date="2014" name="PLoS Genet.">
        <title>Signature gene expression reveals novel clues to the molecular mechanisms of dimorphic transition in Penicillium marneffei.</title>
        <authorList>
            <person name="Yang E."/>
            <person name="Wang G."/>
            <person name="Cai J."/>
            <person name="Woo P.C."/>
            <person name="Lau S.K."/>
            <person name="Yuen K.-Y."/>
            <person name="Chow W.-N."/>
            <person name="Lin X."/>
        </authorList>
    </citation>
    <scope>NUCLEOTIDE SEQUENCE</scope>
    <source>
        <strain evidence="2">PM1</strain>
    </source>
</reference>
<feature type="region of interest" description="Disordered" evidence="1">
    <location>
        <begin position="1"/>
        <end position="122"/>
    </location>
</feature>
<protein>
    <submittedName>
        <fullName evidence="2">Uncharacterized protein</fullName>
    </submittedName>
</protein>
<sequence>MTTKPTNGDGAGRRNVDTTTTSGGENPNPGQTHSSRFKPTSSSKPSTSGGVVGGSSTGAPAMPPLVPTPTEYNRELGSYNPSSGTGYIPSHRQQQQEATQPATVPTAAATSEASGSKGVGGRIKGAVAGIHGVGESIRGTFNATVDRAFNEPEGVAKNEAIGREGEYEVKSGRFAPSTKQREGLNTENRT</sequence>
<dbReference type="HOGENOM" id="CLU_1428438_0_0_1"/>
<dbReference type="AlphaFoldDB" id="A0A093VYP8"/>
<feature type="compositionally biased region" description="Basic and acidic residues" evidence="1">
    <location>
        <begin position="157"/>
        <end position="171"/>
    </location>
</feature>
<feature type="region of interest" description="Disordered" evidence="1">
    <location>
        <begin position="157"/>
        <end position="190"/>
    </location>
</feature>
<organism evidence="2">
    <name type="scientific">Talaromyces marneffei PM1</name>
    <dbReference type="NCBI Taxonomy" id="1077442"/>
    <lineage>
        <taxon>Eukaryota</taxon>
        <taxon>Fungi</taxon>
        <taxon>Dikarya</taxon>
        <taxon>Ascomycota</taxon>
        <taxon>Pezizomycotina</taxon>
        <taxon>Eurotiomycetes</taxon>
        <taxon>Eurotiomycetidae</taxon>
        <taxon>Eurotiales</taxon>
        <taxon>Trichocomaceae</taxon>
        <taxon>Talaromyces</taxon>
        <taxon>Talaromyces sect. Talaromyces</taxon>
    </lineage>
</organism>
<comment type="caution">
    <text evidence="2">The sequence shown here is derived from an EMBL/GenBank/DDBJ whole genome shotgun (WGS) entry which is preliminary data.</text>
</comment>
<name>A0A093VYP8_TALMA</name>
<feature type="compositionally biased region" description="Basic and acidic residues" evidence="1">
    <location>
        <begin position="179"/>
        <end position="190"/>
    </location>
</feature>
<proteinExistence type="predicted"/>
<reference key="1">
    <citation type="journal article" date="2014" name="PLoS Genet.">
        <title>Signature Gene Expression Reveals Novel Clues to the Molecular Mechanisms of Dimorphic Transition in Penicillium marneffei.</title>
        <authorList>
            <person name="Yang E."/>
            <person name="Wang G."/>
            <person name="Cai J."/>
            <person name="Woo P.C."/>
            <person name="Lau S.K."/>
            <person name="Yuen K.-Y."/>
            <person name="Chow W.-N."/>
            <person name="Lin X."/>
        </authorList>
    </citation>
    <scope>NUCLEOTIDE SEQUENCE [LARGE SCALE GENOMIC DNA]</scope>
    <source>
        <strain>PM1</strain>
    </source>
</reference>
<feature type="compositionally biased region" description="Polar residues" evidence="1">
    <location>
        <begin position="17"/>
        <end position="34"/>
    </location>
</feature>
<evidence type="ECO:0000313" key="2">
    <source>
        <dbReference type="EMBL" id="KFX51751.1"/>
    </source>
</evidence>
<dbReference type="EMBL" id="JPOX01000004">
    <property type="protein sequence ID" value="KFX51751.1"/>
    <property type="molecule type" value="Genomic_DNA"/>
</dbReference>
<feature type="compositionally biased region" description="Low complexity" evidence="1">
    <location>
        <begin position="93"/>
        <end position="114"/>
    </location>
</feature>
<gene>
    <name evidence="2" type="ORF">GQ26_0041570</name>
</gene>